<accession>A0ABU8XYE3</accession>
<sequence>MAGGNGYKGVWGMDENRKLREQLMPALESKCDEFRLLGYTQVTMDGLWECLCSRKWKHRPAEKKLHELVSDIFSLSPSEYMMFLTMRSYKQQAAGDDELERVLKELL</sequence>
<protein>
    <submittedName>
        <fullName evidence="1">Post-transcriptional regulator</fullName>
    </submittedName>
</protein>
<dbReference type="InterPro" id="IPR025716">
    <property type="entry name" value="Post-transcriptional_regulator"/>
</dbReference>
<evidence type="ECO:0000313" key="1">
    <source>
        <dbReference type="EMBL" id="MEK0086233.1"/>
    </source>
</evidence>
<name>A0ABU8XYE3_9PROT</name>
<dbReference type="Proteomes" id="UP001375743">
    <property type="component" value="Unassembled WGS sequence"/>
</dbReference>
<comment type="caution">
    <text evidence="1">The sequence shown here is derived from an EMBL/GenBank/DDBJ whole genome shotgun (WGS) entry which is preliminary data.</text>
</comment>
<dbReference type="EMBL" id="JBBLZC010000100">
    <property type="protein sequence ID" value="MEK0086233.1"/>
    <property type="molecule type" value="Genomic_DNA"/>
</dbReference>
<dbReference type="Pfam" id="PF13797">
    <property type="entry name" value="Post_transc_reg"/>
    <property type="match status" value="1"/>
</dbReference>
<reference evidence="1 2" key="1">
    <citation type="submission" date="2024-01" db="EMBL/GenBank/DDBJ databases">
        <title>Multi-omics insights into the function and evolution of sodium benzoate biodegradation pathways in Benzoatithermus flavus gen. nov., sp. nov. from hot spring.</title>
        <authorList>
            <person name="Hu C.-J."/>
            <person name="Li W.-J."/>
        </authorList>
    </citation>
    <scope>NUCLEOTIDE SEQUENCE [LARGE SCALE GENOMIC DNA]</scope>
    <source>
        <strain evidence="1 2">SYSU G07066</strain>
    </source>
</reference>
<evidence type="ECO:0000313" key="2">
    <source>
        <dbReference type="Proteomes" id="UP001375743"/>
    </source>
</evidence>
<gene>
    <name evidence="1" type="ORF">U1T56_24115</name>
</gene>
<keyword evidence="2" id="KW-1185">Reference proteome</keyword>
<organism evidence="1 2">
    <name type="scientific">Benzoatithermus flavus</name>
    <dbReference type="NCBI Taxonomy" id="3108223"/>
    <lineage>
        <taxon>Bacteria</taxon>
        <taxon>Pseudomonadati</taxon>
        <taxon>Pseudomonadota</taxon>
        <taxon>Alphaproteobacteria</taxon>
        <taxon>Geminicoccales</taxon>
        <taxon>Geminicoccaceae</taxon>
        <taxon>Benzoatithermus</taxon>
    </lineage>
</organism>
<proteinExistence type="predicted"/>